<proteinExistence type="inferred from homology"/>
<evidence type="ECO:0008006" key="6">
    <source>
        <dbReference type="Google" id="ProtNLM"/>
    </source>
</evidence>
<evidence type="ECO:0000313" key="5">
    <source>
        <dbReference type="Proteomes" id="UP000467840"/>
    </source>
</evidence>
<feature type="region of interest" description="Disordered" evidence="2">
    <location>
        <begin position="132"/>
        <end position="159"/>
    </location>
</feature>
<sequence length="184" mass="19466">MDPIFSNSAIYVTLTLLTIFSSFNIEGVSGAGFTVINRCGHTVWPGILANAGSPAMDSTGFELPPGASRSFQSPPNWSGRSGEDPVARSIQTQWRVGSCLSTGCITDLNQQCPAELRIGSGEACKSACEAFGSPDQKSARDTSQTPSTNGQKQGREMGSTVHGCQTFSLEIHPQLFLLLLGPSH</sequence>
<dbReference type="EMBL" id="JAAGAX010000006">
    <property type="protein sequence ID" value="KAF2310131.1"/>
    <property type="molecule type" value="Genomic_DNA"/>
</dbReference>
<dbReference type="InterPro" id="IPR001938">
    <property type="entry name" value="Thaumatin"/>
</dbReference>
<feature type="compositionally biased region" description="Polar residues" evidence="2">
    <location>
        <begin position="141"/>
        <end position="152"/>
    </location>
</feature>
<feature type="signal peptide" evidence="3">
    <location>
        <begin position="1"/>
        <end position="30"/>
    </location>
</feature>
<keyword evidence="3" id="KW-0732">Signal</keyword>
<comment type="similarity">
    <text evidence="1">Belongs to the thaumatin family.</text>
</comment>
<feature type="chain" id="PRO_5025500836" description="Thaumatin-like protein" evidence="3">
    <location>
        <begin position="31"/>
        <end position="184"/>
    </location>
</feature>
<dbReference type="PANTHER" id="PTHR31048">
    <property type="entry name" value="OS03G0233200 PROTEIN"/>
    <property type="match status" value="1"/>
</dbReference>
<evidence type="ECO:0000256" key="1">
    <source>
        <dbReference type="ARBA" id="ARBA00010607"/>
    </source>
</evidence>
<dbReference type="SMART" id="SM00205">
    <property type="entry name" value="THN"/>
    <property type="match status" value="1"/>
</dbReference>
<dbReference type="PROSITE" id="PS51367">
    <property type="entry name" value="THAUMATIN_2"/>
    <property type="match status" value="1"/>
</dbReference>
<accession>A0A6A6M8R0</accession>
<evidence type="ECO:0000256" key="2">
    <source>
        <dbReference type="SAM" id="MobiDB-lite"/>
    </source>
</evidence>
<comment type="caution">
    <text evidence="4">The sequence shown here is derived from an EMBL/GenBank/DDBJ whole genome shotgun (WGS) entry which is preliminary data.</text>
</comment>
<gene>
    <name evidence="4" type="ORF">GH714_006660</name>
</gene>
<organism evidence="4 5">
    <name type="scientific">Hevea brasiliensis</name>
    <name type="common">Para rubber tree</name>
    <name type="synonym">Siphonia brasiliensis</name>
    <dbReference type="NCBI Taxonomy" id="3981"/>
    <lineage>
        <taxon>Eukaryota</taxon>
        <taxon>Viridiplantae</taxon>
        <taxon>Streptophyta</taxon>
        <taxon>Embryophyta</taxon>
        <taxon>Tracheophyta</taxon>
        <taxon>Spermatophyta</taxon>
        <taxon>Magnoliopsida</taxon>
        <taxon>eudicotyledons</taxon>
        <taxon>Gunneridae</taxon>
        <taxon>Pentapetalae</taxon>
        <taxon>rosids</taxon>
        <taxon>fabids</taxon>
        <taxon>Malpighiales</taxon>
        <taxon>Euphorbiaceae</taxon>
        <taxon>Crotonoideae</taxon>
        <taxon>Micrandreae</taxon>
        <taxon>Hevea</taxon>
    </lineage>
</organism>
<dbReference type="Pfam" id="PF00314">
    <property type="entry name" value="Thaumatin"/>
    <property type="match status" value="2"/>
</dbReference>
<evidence type="ECO:0000256" key="3">
    <source>
        <dbReference type="SAM" id="SignalP"/>
    </source>
</evidence>
<evidence type="ECO:0000313" key="4">
    <source>
        <dbReference type="EMBL" id="KAF2310131.1"/>
    </source>
</evidence>
<protein>
    <recommendedName>
        <fullName evidence="6">Thaumatin-like protein</fullName>
    </recommendedName>
</protein>
<dbReference type="SUPFAM" id="SSF49870">
    <property type="entry name" value="Osmotin, thaumatin-like protein"/>
    <property type="match status" value="1"/>
</dbReference>
<dbReference type="Proteomes" id="UP000467840">
    <property type="component" value="Chromosome 14"/>
</dbReference>
<dbReference type="InterPro" id="IPR037176">
    <property type="entry name" value="Osmotin/thaumatin-like_sf"/>
</dbReference>
<keyword evidence="5" id="KW-1185">Reference proteome</keyword>
<reference evidence="4 5" key="1">
    <citation type="journal article" date="2020" name="Mol. Plant">
        <title>The Chromosome-Based Rubber Tree Genome Provides New Insights into Spurge Genome Evolution and Rubber Biosynthesis.</title>
        <authorList>
            <person name="Liu J."/>
            <person name="Shi C."/>
            <person name="Shi C.C."/>
            <person name="Li W."/>
            <person name="Zhang Q.J."/>
            <person name="Zhang Y."/>
            <person name="Li K."/>
            <person name="Lu H.F."/>
            <person name="Shi C."/>
            <person name="Zhu S.T."/>
            <person name="Xiao Z.Y."/>
            <person name="Nan H."/>
            <person name="Yue Y."/>
            <person name="Zhu X.G."/>
            <person name="Wu Y."/>
            <person name="Hong X.N."/>
            <person name="Fan G.Y."/>
            <person name="Tong Y."/>
            <person name="Zhang D."/>
            <person name="Mao C.L."/>
            <person name="Liu Y.L."/>
            <person name="Hao S.J."/>
            <person name="Liu W.Q."/>
            <person name="Lv M.Q."/>
            <person name="Zhang H.B."/>
            <person name="Liu Y."/>
            <person name="Hu-Tang G.R."/>
            <person name="Wang J.P."/>
            <person name="Wang J.H."/>
            <person name="Sun Y.H."/>
            <person name="Ni S.B."/>
            <person name="Chen W.B."/>
            <person name="Zhang X.C."/>
            <person name="Jiao Y.N."/>
            <person name="Eichler E.E."/>
            <person name="Li G.H."/>
            <person name="Liu X."/>
            <person name="Gao L.Z."/>
        </authorList>
    </citation>
    <scope>NUCLEOTIDE SEQUENCE [LARGE SCALE GENOMIC DNA]</scope>
    <source>
        <strain evidence="5">cv. GT1</strain>
        <tissue evidence="4">Leaf</tissue>
    </source>
</reference>
<name>A0A6A6M8R0_HEVBR</name>
<dbReference type="AlphaFoldDB" id="A0A6A6M8R0"/>
<dbReference type="Gene3D" id="2.60.110.10">
    <property type="entry name" value="Thaumatin"/>
    <property type="match status" value="2"/>
</dbReference>